<reference evidence="2" key="1">
    <citation type="submission" date="2022-11" db="UniProtKB">
        <authorList>
            <consortium name="WormBaseParasite"/>
        </authorList>
    </citation>
    <scope>IDENTIFICATION</scope>
</reference>
<name>A0A915DK17_9BILA</name>
<sequence length="89" mass="10501">MMCDLVLGDIQAEISRIEQEREKTTGLLKRSQNSRLLLAHGLAIKSKKILTVREGTEVELLCAKVRPKEWNRLIREWRTRVKFIESRKR</sequence>
<dbReference type="Proteomes" id="UP000887574">
    <property type="component" value="Unplaced"/>
</dbReference>
<protein>
    <submittedName>
        <fullName evidence="2">Uncharacterized protein</fullName>
    </submittedName>
</protein>
<evidence type="ECO:0000313" key="2">
    <source>
        <dbReference type="WBParaSite" id="jg20402"/>
    </source>
</evidence>
<proteinExistence type="predicted"/>
<keyword evidence="1" id="KW-1185">Reference proteome</keyword>
<evidence type="ECO:0000313" key="1">
    <source>
        <dbReference type="Proteomes" id="UP000887574"/>
    </source>
</evidence>
<accession>A0A915DK17</accession>
<organism evidence="1 2">
    <name type="scientific">Ditylenchus dipsaci</name>
    <dbReference type="NCBI Taxonomy" id="166011"/>
    <lineage>
        <taxon>Eukaryota</taxon>
        <taxon>Metazoa</taxon>
        <taxon>Ecdysozoa</taxon>
        <taxon>Nematoda</taxon>
        <taxon>Chromadorea</taxon>
        <taxon>Rhabditida</taxon>
        <taxon>Tylenchina</taxon>
        <taxon>Tylenchomorpha</taxon>
        <taxon>Sphaerularioidea</taxon>
        <taxon>Anguinidae</taxon>
        <taxon>Anguininae</taxon>
        <taxon>Ditylenchus</taxon>
    </lineage>
</organism>
<dbReference type="AlphaFoldDB" id="A0A915DK17"/>
<dbReference type="Pfam" id="PF14473">
    <property type="entry name" value="RD3"/>
    <property type="match status" value="1"/>
</dbReference>
<dbReference type="InterPro" id="IPR028092">
    <property type="entry name" value="RD3"/>
</dbReference>
<dbReference type="WBParaSite" id="jg20402">
    <property type="protein sequence ID" value="jg20402"/>
    <property type="gene ID" value="jg20402"/>
</dbReference>